<dbReference type="EMBL" id="MT631145">
    <property type="protein sequence ID" value="QNO45712.1"/>
    <property type="molecule type" value="Genomic_DNA"/>
</dbReference>
<accession>A0A7G9YCH8</accession>
<feature type="compositionally biased region" description="Basic and acidic residues" evidence="1">
    <location>
        <begin position="96"/>
        <end position="106"/>
    </location>
</feature>
<gene>
    <name evidence="3" type="ORF">GNFHAPIE_00008</name>
    <name evidence="2" type="ORF">IKJKAPDM_00022</name>
</gene>
<dbReference type="EMBL" id="MT631276">
    <property type="protein sequence ID" value="QNO47803.1"/>
    <property type="molecule type" value="Genomic_DNA"/>
</dbReference>
<evidence type="ECO:0000256" key="1">
    <source>
        <dbReference type="SAM" id="MobiDB-lite"/>
    </source>
</evidence>
<sequence>MSEMQQGKEYKSPPRKLIKFFEKSRDQWKLKCLEAKRLIKQLKNRIRFLEKSKEEWKRRTKELEAELAQMKAKERKRETSVHREESCGRKNPLPHSEQEESEKLKKNEGCTVISRELNDEYESDQDQNEPHDELISQESPETGVISVQEGALSLIIPDVFNMFPQYHQYSIGHIMLFISLVLAGAAGLRCTSRVIDAVMTSLQLPLSAPSWFSGRLWLQRLGYYKLTRPKEHADDWVWIVDHTVQVGDEKCFVILGVRLCDLPTYNNSVSHSDVEPILLAPVKQSNGDVVFQQLEDTISKTGIPREIVGDHGSDLKSGVEKFCEKHQETCYIYDIKHKTASVLKHVLGNDEVWQEFTQLAAQTKRKVQQTQLAALAPPNQRTKARYMNVDILIQWGIKIDIFLEKQKKGVNQEFDQKQVEEKFGWVTGFRKNIKEWGELLDIVTTTENFVRMQGLCADSYLELENLLSDQAHTEQTIKVREELLNFVREESSKAKPGERLLGSSEVIESVFGKLKRLERDQSKSGFTGLLLSVPAMVSQTTKEVVKDALEMVPTKKVLDWCTKHLGQSVQAKRRNAFASSDKPEQKWDQFSGAE</sequence>
<feature type="region of interest" description="Disordered" evidence="1">
    <location>
        <begin position="119"/>
        <end position="140"/>
    </location>
</feature>
<evidence type="ECO:0000313" key="2">
    <source>
        <dbReference type="EMBL" id="QNO45712.1"/>
    </source>
</evidence>
<feature type="region of interest" description="Disordered" evidence="1">
    <location>
        <begin position="67"/>
        <end position="106"/>
    </location>
</feature>
<protein>
    <submittedName>
        <fullName evidence="2">Uncharacterized protein</fullName>
    </submittedName>
</protein>
<feature type="compositionally biased region" description="Basic and acidic residues" evidence="1">
    <location>
        <begin position="71"/>
        <end position="88"/>
    </location>
</feature>
<feature type="region of interest" description="Disordered" evidence="1">
    <location>
        <begin position="574"/>
        <end position="594"/>
    </location>
</feature>
<organism evidence="2">
    <name type="scientific">Candidatus Methanogaster sp. ANME-2c ERB4</name>
    <dbReference type="NCBI Taxonomy" id="2759911"/>
    <lineage>
        <taxon>Archaea</taxon>
        <taxon>Methanobacteriati</taxon>
        <taxon>Methanobacteriota</taxon>
        <taxon>Stenosarchaea group</taxon>
        <taxon>Methanomicrobia</taxon>
        <taxon>Methanosarcinales</taxon>
        <taxon>ANME-2 cluster</taxon>
        <taxon>Candidatus Methanogasteraceae</taxon>
        <taxon>Candidatus Methanogaster</taxon>
    </lineage>
</organism>
<dbReference type="AlphaFoldDB" id="A0A7G9YCH8"/>
<name>A0A7G9YCH8_9EURY</name>
<reference evidence="2" key="1">
    <citation type="submission" date="2020-06" db="EMBL/GenBank/DDBJ databases">
        <title>Unique genomic features of the anaerobic methanotrophic archaea.</title>
        <authorList>
            <person name="Chadwick G.L."/>
            <person name="Skennerton C.T."/>
            <person name="Laso-Perez R."/>
            <person name="Leu A.O."/>
            <person name="Speth D.R."/>
            <person name="Yu H."/>
            <person name="Morgan-Lang C."/>
            <person name="Hatzenpichler R."/>
            <person name="Goudeau D."/>
            <person name="Malmstrom R."/>
            <person name="Brazelton W.J."/>
            <person name="Woyke T."/>
            <person name="Hallam S.J."/>
            <person name="Tyson G.W."/>
            <person name="Wegener G."/>
            <person name="Boetius A."/>
            <person name="Orphan V."/>
        </authorList>
    </citation>
    <scope>NUCLEOTIDE SEQUENCE</scope>
</reference>
<evidence type="ECO:0000313" key="3">
    <source>
        <dbReference type="EMBL" id="QNO47803.1"/>
    </source>
</evidence>
<proteinExistence type="predicted"/>